<evidence type="ECO:0000259" key="2">
    <source>
        <dbReference type="PROSITE" id="PS50965"/>
    </source>
</evidence>
<sequence>MARCYPQDPEFTEKTAAEQKVFEILRRTLPEDVLLFHSVQLRNQRAEHEIDLLVLWPQVGVAVIEVKGGRLTVEDGTWYQSDSKGKHKIQSPMAQVQSAAHALKSVLFPLMGTPITSRLADVVCFPYTDWPDHYSSVGVPRELIIDRAQLEDLSPLLRSAIEEQGGGLAGLSPEFAQRMVKHLTGDTGPIGESDEALGTSEALSNEDVQETLTSRQTILLSATRSLNRVSFIGGAGSGKTWMALEKARQLAKEGLRVGLFCYNKGLGHYLKAQVGLWRQNKPGHTGEFHEFARSVGVPDGSGQEYFDITMPQLLSELGPCLPQAQKFDAVIVDEAQDFAPGWWEALLACTKDPLNGMVYAFLDNRQDVYQRWSGENIGEGSPLVPIHVDDNLRNTKRIARTFKEIIGNNVKLRGGEGLPVRFVQCSTEDAVDVASDCVDRLIDEGWANNQIALLTTNRRHPIHLDHFENGTIDSEYWPAFHAREEEFYGHVLGFKGLERSVVILCVNGFKDMERATEQLYVGFSRARSLLVVVGDRELIAEASGANRQISLHGATAWNPTNTQFSS</sequence>
<dbReference type="PANTHER" id="PTHR11070">
    <property type="entry name" value="UVRD / RECB / PCRA DNA HELICASE FAMILY MEMBER"/>
    <property type="match status" value="1"/>
</dbReference>
<proteinExistence type="predicted"/>
<dbReference type="GO" id="GO:0003677">
    <property type="term" value="F:DNA binding"/>
    <property type="evidence" value="ECO:0007669"/>
    <property type="project" value="InterPro"/>
</dbReference>
<dbReference type="Gene3D" id="3.40.50.300">
    <property type="entry name" value="P-loop containing nucleotide triphosphate hydrolases"/>
    <property type="match status" value="2"/>
</dbReference>
<feature type="region of interest" description="Disordered" evidence="1">
    <location>
        <begin position="184"/>
        <end position="206"/>
    </location>
</feature>
<reference evidence="3 4" key="1">
    <citation type="submission" date="2018-09" db="EMBL/GenBank/DDBJ databases">
        <title>Glutamicibacter mishrai S5-52T (LMG 29155T = KCTC 39846T).</title>
        <authorList>
            <person name="Das S.K."/>
        </authorList>
    </citation>
    <scope>NUCLEOTIDE SEQUENCE [LARGE SCALE GENOMIC DNA]</scope>
    <source>
        <strain evidence="3 4">S5-52</strain>
    </source>
</reference>
<dbReference type="InterPro" id="IPR011528">
    <property type="entry name" value="NERD"/>
</dbReference>
<evidence type="ECO:0000313" key="3">
    <source>
        <dbReference type="EMBL" id="QIV86666.1"/>
    </source>
</evidence>
<dbReference type="SUPFAM" id="SSF52540">
    <property type="entry name" value="P-loop containing nucleoside triphosphate hydrolases"/>
    <property type="match status" value="1"/>
</dbReference>
<evidence type="ECO:0000313" key="4">
    <source>
        <dbReference type="Proteomes" id="UP000502331"/>
    </source>
</evidence>
<dbReference type="Pfam" id="PF08378">
    <property type="entry name" value="NERD"/>
    <property type="match status" value="1"/>
</dbReference>
<feature type="domain" description="NERD" evidence="2">
    <location>
        <begin position="13"/>
        <end position="126"/>
    </location>
</feature>
<dbReference type="PROSITE" id="PS50965">
    <property type="entry name" value="NERD"/>
    <property type="match status" value="1"/>
</dbReference>
<dbReference type="GO" id="GO:0005524">
    <property type="term" value="F:ATP binding"/>
    <property type="evidence" value="ECO:0007669"/>
    <property type="project" value="InterPro"/>
</dbReference>
<name>A0A6H0SHQ0_9MICC</name>
<protein>
    <recommendedName>
        <fullName evidence="2">NERD domain-containing protein</fullName>
    </recommendedName>
</protein>
<evidence type="ECO:0000256" key="1">
    <source>
        <dbReference type="SAM" id="MobiDB-lite"/>
    </source>
</evidence>
<dbReference type="EMBL" id="CP032549">
    <property type="protein sequence ID" value="QIV86666.1"/>
    <property type="molecule type" value="Genomic_DNA"/>
</dbReference>
<dbReference type="RefSeq" id="WP_172511546.1">
    <property type="nucleotide sequence ID" value="NZ_CP032549.1"/>
</dbReference>
<accession>A0A6H0SHQ0</accession>
<dbReference type="Proteomes" id="UP000502331">
    <property type="component" value="Chromosome"/>
</dbReference>
<gene>
    <name evidence="3" type="ORF">D3791_05685</name>
</gene>
<keyword evidence="4" id="KW-1185">Reference proteome</keyword>
<organism evidence="3 4">
    <name type="scientific">Glutamicibacter mishrai</name>
    <dbReference type="NCBI Taxonomy" id="1775880"/>
    <lineage>
        <taxon>Bacteria</taxon>
        <taxon>Bacillati</taxon>
        <taxon>Actinomycetota</taxon>
        <taxon>Actinomycetes</taxon>
        <taxon>Micrococcales</taxon>
        <taxon>Micrococcaceae</taxon>
        <taxon>Glutamicibacter</taxon>
    </lineage>
</organism>
<dbReference type="AlphaFoldDB" id="A0A6H0SHQ0"/>
<dbReference type="InterPro" id="IPR000212">
    <property type="entry name" value="DNA_helicase_UvrD/REP"/>
</dbReference>
<dbReference type="InterPro" id="IPR027417">
    <property type="entry name" value="P-loop_NTPase"/>
</dbReference>
<dbReference type="GO" id="GO:0003678">
    <property type="term" value="F:DNA helicase activity"/>
    <property type="evidence" value="ECO:0007669"/>
    <property type="project" value="InterPro"/>
</dbReference>